<protein>
    <recommendedName>
        <fullName evidence="4">G-protein coupled receptors family 3 profile domain-containing protein</fullName>
    </recommendedName>
</protein>
<organism evidence="2 3">
    <name type="scientific">Rhizoclosmatium globosum</name>
    <dbReference type="NCBI Taxonomy" id="329046"/>
    <lineage>
        <taxon>Eukaryota</taxon>
        <taxon>Fungi</taxon>
        <taxon>Fungi incertae sedis</taxon>
        <taxon>Chytridiomycota</taxon>
        <taxon>Chytridiomycota incertae sedis</taxon>
        <taxon>Chytridiomycetes</taxon>
        <taxon>Chytridiales</taxon>
        <taxon>Chytriomycetaceae</taxon>
        <taxon>Rhizoclosmatium</taxon>
    </lineage>
</organism>
<evidence type="ECO:0000313" key="2">
    <source>
        <dbReference type="EMBL" id="ORY50543.1"/>
    </source>
</evidence>
<name>A0A1Y2CU44_9FUNG</name>
<feature type="transmembrane region" description="Helical" evidence="1">
    <location>
        <begin position="104"/>
        <end position="122"/>
    </location>
</feature>
<keyword evidence="1" id="KW-0812">Transmembrane</keyword>
<evidence type="ECO:0000313" key="3">
    <source>
        <dbReference type="Proteomes" id="UP000193642"/>
    </source>
</evidence>
<reference evidence="2 3" key="1">
    <citation type="submission" date="2016-07" db="EMBL/GenBank/DDBJ databases">
        <title>Pervasive Adenine N6-methylation of Active Genes in Fungi.</title>
        <authorList>
            <consortium name="DOE Joint Genome Institute"/>
            <person name="Mondo S.J."/>
            <person name="Dannebaum R.O."/>
            <person name="Kuo R.C."/>
            <person name="Labutti K."/>
            <person name="Haridas S."/>
            <person name="Kuo A."/>
            <person name="Salamov A."/>
            <person name="Ahrendt S.R."/>
            <person name="Lipzen A."/>
            <person name="Sullivan W."/>
            <person name="Andreopoulos W.B."/>
            <person name="Clum A."/>
            <person name="Lindquist E."/>
            <person name="Daum C."/>
            <person name="Ramamoorthy G.K."/>
            <person name="Gryganskyi A."/>
            <person name="Culley D."/>
            <person name="Magnuson J.K."/>
            <person name="James T.Y."/>
            <person name="O'Malley M.A."/>
            <person name="Stajich J.E."/>
            <person name="Spatafora J.W."/>
            <person name="Visel A."/>
            <person name="Grigoriev I.V."/>
        </authorList>
    </citation>
    <scope>NUCLEOTIDE SEQUENCE [LARGE SCALE GENOMIC DNA]</scope>
    <source>
        <strain evidence="2 3">JEL800</strain>
    </source>
</reference>
<proteinExistence type="predicted"/>
<accession>A0A1Y2CU44</accession>
<dbReference type="OrthoDB" id="2167614at2759"/>
<dbReference type="Proteomes" id="UP000193642">
    <property type="component" value="Unassembled WGS sequence"/>
</dbReference>
<feature type="transmembrane region" description="Helical" evidence="1">
    <location>
        <begin position="218"/>
        <end position="240"/>
    </location>
</feature>
<keyword evidence="3" id="KW-1185">Reference proteome</keyword>
<sequence length="289" mass="32336">MPSTDINTNQLPQNNVLVLNDTDVYVLLRSDAGVVSLVSNFQVILAAISVLLCFGLLFYLVYKGKHKYVFSRKNLLLSSVFLSSSCLFASMAAHTTSPNRSTSMARGAAAAISVTLYLFYSFERSSEVLRQNSSGYVYNVFRVLLLFTIIILLCPIVFLSLPIDYERALYMNRIANVISGIGALALDAFLVTKCCQHLLKRTKEIVELKGEEARGAKFFPIVARHTIIACVGNLVMLGFYVTGFEILNHMHNLNDMYTYYLMQIFLSLCILFSISTLLSMKIRLLNVGK</sequence>
<feature type="transmembrane region" description="Helical" evidence="1">
    <location>
        <begin position="143"/>
        <end position="163"/>
    </location>
</feature>
<feature type="transmembrane region" description="Helical" evidence="1">
    <location>
        <begin position="41"/>
        <end position="62"/>
    </location>
</feature>
<evidence type="ECO:0000256" key="1">
    <source>
        <dbReference type="SAM" id="Phobius"/>
    </source>
</evidence>
<feature type="transmembrane region" description="Helical" evidence="1">
    <location>
        <begin position="260"/>
        <end position="280"/>
    </location>
</feature>
<feature type="transmembrane region" description="Helical" evidence="1">
    <location>
        <begin position="74"/>
        <end position="92"/>
    </location>
</feature>
<keyword evidence="1" id="KW-1133">Transmembrane helix</keyword>
<dbReference type="EMBL" id="MCGO01000007">
    <property type="protein sequence ID" value="ORY50543.1"/>
    <property type="molecule type" value="Genomic_DNA"/>
</dbReference>
<dbReference type="AlphaFoldDB" id="A0A1Y2CU44"/>
<keyword evidence="1" id="KW-0472">Membrane</keyword>
<comment type="caution">
    <text evidence="2">The sequence shown here is derived from an EMBL/GenBank/DDBJ whole genome shotgun (WGS) entry which is preliminary data.</text>
</comment>
<feature type="transmembrane region" description="Helical" evidence="1">
    <location>
        <begin position="169"/>
        <end position="191"/>
    </location>
</feature>
<evidence type="ECO:0008006" key="4">
    <source>
        <dbReference type="Google" id="ProtNLM"/>
    </source>
</evidence>
<gene>
    <name evidence="2" type="ORF">BCR33DRAFT_846994</name>
</gene>